<dbReference type="AlphaFoldDB" id="A0A1F5EJ40"/>
<dbReference type="InterPro" id="IPR009097">
    <property type="entry name" value="Cyclic_Pdiesterase"/>
</dbReference>
<reference evidence="1 2" key="1">
    <citation type="journal article" date="2016" name="Nat. Commun.">
        <title>Thousands of microbial genomes shed light on interconnected biogeochemical processes in an aquifer system.</title>
        <authorList>
            <person name="Anantharaman K."/>
            <person name="Brown C.T."/>
            <person name="Hug L.A."/>
            <person name="Sharon I."/>
            <person name="Castelle C.J."/>
            <person name="Probst A.J."/>
            <person name="Thomas B.C."/>
            <person name="Singh A."/>
            <person name="Wilkins M.J."/>
            <person name="Karaoz U."/>
            <person name="Brodie E.L."/>
            <person name="Williams K.H."/>
            <person name="Hubbard S.S."/>
            <person name="Banfield J.F."/>
        </authorList>
    </citation>
    <scope>NUCLEOTIDE SEQUENCE [LARGE SCALE GENOMIC DNA]</scope>
</reference>
<comment type="caution">
    <text evidence="1">The sequence shown here is derived from an EMBL/GenBank/DDBJ whole genome shotgun (WGS) entry which is preliminary data.</text>
</comment>
<dbReference type="EMBL" id="MFAE01000005">
    <property type="protein sequence ID" value="OGD67401.1"/>
    <property type="molecule type" value="Genomic_DNA"/>
</dbReference>
<organism evidence="1 2">
    <name type="scientific">Candidatus Campbellbacteria bacterium RIFOXYC2_FULL_35_25</name>
    <dbReference type="NCBI Taxonomy" id="1797582"/>
    <lineage>
        <taxon>Bacteria</taxon>
        <taxon>Candidatus Campbelliibacteriota</taxon>
    </lineage>
</organism>
<evidence type="ECO:0000313" key="1">
    <source>
        <dbReference type="EMBL" id="OGD67401.1"/>
    </source>
</evidence>
<proteinExistence type="predicted"/>
<gene>
    <name evidence="1" type="ORF">A2442_02755</name>
</gene>
<dbReference type="Pfam" id="PF13563">
    <property type="entry name" value="2_5_RNA_ligase2"/>
    <property type="match status" value="1"/>
</dbReference>
<dbReference type="SUPFAM" id="SSF55144">
    <property type="entry name" value="LigT-like"/>
    <property type="match status" value="1"/>
</dbReference>
<evidence type="ECO:0008006" key="3">
    <source>
        <dbReference type="Google" id="ProtNLM"/>
    </source>
</evidence>
<dbReference type="PANTHER" id="PTHR40037:SF1">
    <property type="entry name" value="PHOSPHOESTERASE SAOUHSC_00951-RELATED"/>
    <property type="match status" value="1"/>
</dbReference>
<accession>A0A1F5EJ40</accession>
<dbReference type="PANTHER" id="PTHR40037">
    <property type="entry name" value="PHOSPHOESTERASE YJCG-RELATED"/>
    <property type="match status" value="1"/>
</dbReference>
<dbReference type="Proteomes" id="UP000179003">
    <property type="component" value="Unassembled WGS sequence"/>
</dbReference>
<dbReference type="Gene3D" id="3.90.1140.10">
    <property type="entry name" value="Cyclic phosphodiesterase"/>
    <property type="match status" value="1"/>
</dbReference>
<name>A0A1F5EJ40_9BACT</name>
<protein>
    <recommendedName>
        <fullName evidence="3">2'-5' RNA ligase</fullName>
    </recommendedName>
</protein>
<evidence type="ECO:0000313" key="2">
    <source>
        <dbReference type="Proteomes" id="UP000179003"/>
    </source>
</evidence>
<sequence>MNSYLITIIPPENVANTVNKYRNKYSKDASDKIPPHITIYPPFHLQQISEEKMLNLLNKTFCETPSFNLNFDSVDYFEGNNNVAYFAPDKKSSDYLKETFSKTITSLSGNVEDVPADYTLSADSFTPHMTIVSKIPVEEFDKIKNELVDIKENLSFVCKFIYLYKQDEKSEIWNSVGKIELKTPDF</sequence>
<dbReference type="InterPro" id="IPR050580">
    <property type="entry name" value="2H_phosphoesterase_YjcG-like"/>
</dbReference>